<feature type="transmembrane region" description="Helical" evidence="1">
    <location>
        <begin position="44"/>
        <end position="63"/>
    </location>
</feature>
<accession>A0A8S9PUG7</accession>
<protein>
    <submittedName>
        <fullName evidence="2">Uncharacterized protein</fullName>
    </submittedName>
</protein>
<sequence length="69" mass="8158">MQLCATWYVRKLRQVPVLRYPHHPRWSPQVPLSKLKTLKLLRMLDFNTTYVVLCVSICLHIYLCGSNKS</sequence>
<dbReference type="AlphaFoldDB" id="A0A8S9PUG7"/>
<evidence type="ECO:0000256" key="1">
    <source>
        <dbReference type="SAM" id="Phobius"/>
    </source>
</evidence>
<keyword evidence="1" id="KW-0472">Membrane</keyword>
<name>A0A8S9PUG7_BRACR</name>
<comment type="caution">
    <text evidence="2">The sequence shown here is derived from an EMBL/GenBank/DDBJ whole genome shotgun (WGS) entry which is preliminary data.</text>
</comment>
<proteinExistence type="predicted"/>
<reference evidence="2" key="1">
    <citation type="submission" date="2019-12" db="EMBL/GenBank/DDBJ databases">
        <title>Genome sequencing and annotation of Brassica cretica.</title>
        <authorList>
            <person name="Studholme D.J."/>
            <person name="Sarris P."/>
        </authorList>
    </citation>
    <scope>NUCLEOTIDE SEQUENCE</scope>
    <source>
        <strain evidence="2">PFS-109/04</strain>
        <tissue evidence="2">Leaf</tissue>
    </source>
</reference>
<organism evidence="2 3">
    <name type="scientific">Brassica cretica</name>
    <name type="common">Mustard</name>
    <dbReference type="NCBI Taxonomy" id="69181"/>
    <lineage>
        <taxon>Eukaryota</taxon>
        <taxon>Viridiplantae</taxon>
        <taxon>Streptophyta</taxon>
        <taxon>Embryophyta</taxon>
        <taxon>Tracheophyta</taxon>
        <taxon>Spermatophyta</taxon>
        <taxon>Magnoliopsida</taxon>
        <taxon>eudicotyledons</taxon>
        <taxon>Gunneridae</taxon>
        <taxon>Pentapetalae</taxon>
        <taxon>rosids</taxon>
        <taxon>malvids</taxon>
        <taxon>Brassicales</taxon>
        <taxon>Brassicaceae</taxon>
        <taxon>Brassiceae</taxon>
        <taxon>Brassica</taxon>
    </lineage>
</organism>
<evidence type="ECO:0000313" key="2">
    <source>
        <dbReference type="EMBL" id="KAF3524954.1"/>
    </source>
</evidence>
<keyword evidence="1" id="KW-1133">Transmembrane helix</keyword>
<keyword evidence="1" id="KW-0812">Transmembrane</keyword>
<evidence type="ECO:0000313" key="3">
    <source>
        <dbReference type="Proteomes" id="UP000712600"/>
    </source>
</evidence>
<dbReference type="EMBL" id="QGKX02001347">
    <property type="protein sequence ID" value="KAF3524954.1"/>
    <property type="molecule type" value="Genomic_DNA"/>
</dbReference>
<gene>
    <name evidence="2" type="ORF">F2Q69_00051673</name>
</gene>
<dbReference type="Proteomes" id="UP000712600">
    <property type="component" value="Unassembled WGS sequence"/>
</dbReference>